<keyword evidence="2" id="KW-1185">Reference proteome</keyword>
<proteinExistence type="predicted"/>
<evidence type="ECO:0000313" key="1">
    <source>
        <dbReference type="EMBL" id="MBC5781542.1"/>
    </source>
</evidence>
<dbReference type="InterPro" id="IPR035901">
    <property type="entry name" value="GIY-YIG_endonuc_sf"/>
</dbReference>
<sequence>MTTPSLSSADRRAAARRARDAFPPMGVYAIRDRVAGRARVGSSRNVHATINRIGFELRLRTHPDKALQAEWNASPDRYSFEVLALVKERDDPAFDYAEELRTLEALYREEEQA</sequence>
<dbReference type="RefSeq" id="WP_187074297.1">
    <property type="nucleotide sequence ID" value="NZ_JACORT010000001.1"/>
</dbReference>
<dbReference type="Proteomes" id="UP000608513">
    <property type="component" value="Unassembled WGS sequence"/>
</dbReference>
<protein>
    <submittedName>
        <fullName evidence="1">GIY-YIG nuclease family protein</fullName>
    </submittedName>
</protein>
<comment type="caution">
    <text evidence="1">The sequence shown here is derived from an EMBL/GenBank/DDBJ whole genome shotgun (WGS) entry which is preliminary data.</text>
</comment>
<evidence type="ECO:0000313" key="2">
    <source>
        <dbReference type="Proteomes" id="UP000608513"/>
    </source>
</evidence>
<name>A0A923SD38_9BURK</name>
<dbReference type="AlphaFoldDB" id="A0A923SD38"/>
<reference evidence="1" key="1">
    <citation type="submission" date="2020-08" db="EMBL/GenBank/DDBJ databases">
        <title>Ramlibacter sp. USB13 16S ribosomal RNA gene genome sequencing and assembly.</title>
        <authorList>
            <person name="Kang M."/>
        </authorList>
    </citation>
    <scope>NUCLEOTIDE SEQUENCE</scope>
    <source>
        <strain evidence="1">USB13</strain>
    </source>
</reference>
<dbReference type="Gene3D" id="3.40.1440.10">
    <property type="entry name" value="GIY-YIG endonuclease"/>
    <property type="match status" value="1"/>
</dbReference>
<dbReference type="EMBL" id="JACORT010000001">
    <property type="protein sequence ID" value="MBC5781542.1"/>
    <property type="molecule type" value="Genomic_DNA"/>
</dbReference>
<dbReference type="CDD" id="cd10451">
    <property type="entry name" value="GIY-YIG_LuxR_like"/>
    <property type="match status" value="1"/>
</dbReference>
<accession>A0A923SD38</accession>
<gene>
    <name evidence="1" type="ORF">H8N03_01215</name>
</gene>
<organism evidence="1 2">
    <name type="scientific">Ramlibacter cellulosilyticus</name>
    <dbReference type="NCBI Taxonomy" id="2764187"/>
    <lineage>
        <taxon>Bacteria</taxon>
        <taxon>Pseudomonadati</taxon>
        <taxon>Pseudomonadota</taxon>
        <taxon>Betaproteobacteria</taxon>
        <taxon>Burkholderiales</taxon>
        <taxon>Comamonadaceae</taxon>
        <taxon>Ramlibacter</taxon>
    </lineage>
</organism>